<dbReference type="PANTHER" id="PTHR40077">
    <property type="entry name" value="MEMBRANE PROTEIN-RELATED"/>
    <property type="match status" value="1"/>
</dbReference>
<evidence type="ECO:0000259" key="7">
    <source>
        <dbReference type="Pfam" id="PF12823"/>
    </source>
</evidence>
<dbReference type="InterPro" id="IPR023845">
    <property type="entry name" value="DUF3817_TM"/>
</dbReference>
<dbReference type="NCBIfam" id="TIGR03954">
    <property type="entry name" value="integ_memb_HG"/>
    <property type="match status" value="1"/>
</dbReference>
<feature type="transmembrane region" description="Helical" evidence="6">
    <location>
        <begin position="92"/>
        <end position="115"/>
    </location>
</feature>
<dbReference type="Pfam" id="PF12823">
    <property type="entry name" value="DUF3817"/>
    <property type="match status" value="1"/>
</dbReference>
<reference evidence="8" key="1">
    <citation type="submission" date="2021-03" db="EMBL/GenBank/DDBJ databases">
        <title>Leucobacter chromiisoli sp. nov., isolated from chromium-containing soil of chemical plant.</title>
        <authorList>
            <person name="Xu Z."/>
        </authorList>
    </citation>
    <scope>NUCLEOTIDE SEQUENCE</scope>
    <source>
        <strain evidence="8">K 70/01</strain>
    </source>
</reference>
<dbReference type="GO" id="GO:0005886">
    <property type="term" value="C:plasma membrane"/>
    <property type="evidence" value="ECO:0007669"/>
    <property type="project" value="UniProtKB-SubCell"/>
</dbReference>
<keyword evidence="2" id="KW-1003">Cell membrane</keyword>
<evidence type="ECO:0000256" key="6">
    <source>
        <dbReference type="SAM" id="Phobius"/>
    </source>
</evidence>
<comment type="subcellular location">
    <subcellularLocation>
        <location evidence="1">Cell membrane</location>
        <topology evidence="1">Multi-pass membrane protein</topology>
    </subcellularLocation>
</comment>
<dbReference type="EMBL" id="JAGFBF010000004">
    <property type="protein sequence ID" value="MBO2989615.1"/>
    <property type="molecule type" value="Genomic_DNA"/>
</dbReference>
<dbReference type="AlphaFoldDB" id="A0A939QCF5"/>
<feature type="transmembrane region" description="Helical" evidence="6">
    <location>
        <begin position="20"/>
        <end position="40"/>
    </location>
</feature>
<feature type="domain" description="DUF3817" evidence="7">
    <location>
        <begin position="17"/>
        <end position="147"/>
    </location>
</feature>
<keyword evidence="4 6" id="KW-1133">Transmembrane helix</keyword>
<keyword evidence="5 6" id="KW-0472">Membrane</keyword>
<dbReference type="RefSeq" id="WP_208237969.1">
    <property type="nucleotide sequence ID" value="NZ_BAAAQU010000001.1"/>
</dbReference>
<evidence type="ECO:0000256" key="1">
    <source>
        <dbReference type="ARBA" id="ARBA00004651"/>
    </source>
</evidence>
<feature type="transmembrane region" description="Helical" evidence="6">
    <location>
        <begin position="122"/>
        <end position="141"/>
    </location>
</feature>
<keyword evidence="9" id="KW-1185">Reference proteome</keyword>
<sequence length="171" mass="19048">MQLQPRTSDIPRIRRALKIYKVASIITGTMLLLLLAEMILKYSPTHVELFAGGGQFLHFAPVVVGEGCQWYSLFNPAQEICELSSTGDGLNISLLILIVHGWLYVAYLVACFLVWSPMRWHFGRFLLLALGGVIPFMSFILEVRVAREVTRFLDSHPAAADPAALSTEGTR</sequence>
<keyword evidence="3 6" id="KW-0812">Transmembrane</keyword>
<name>A0A939QCF5_9MICO</name>
<gene>
    <name evidence="8" type="ORF">J4H85_06350</name>
</gene>
<comment type="caution">
    <text evidence="8">The sequence shown here is derived from an EMBL/GenBank/DDBJ whole genome shotgun (WGS) entry which is preliminary data.</text>
</comment>
<evidence type="ECO:0000256" key="5">
    <source>
        <dbReference type="ARBA" id="ARBA00023136"/>
    </source>
</evidence>
<evidence type="ECO:0000256" key="4">
    <source>
        <dbReference type="ARBA" id="ARBA00022989"/>
    </source>
</evidence>
<dbReference type="Proteomes" id="UP000668403">
    <property type="component" value="Unassembled WGS sequence"/>
</dbReference>
<dbReference type="PANTHER" id="PTHR40077:SF2">
    <property type="entry name" value="MEMBRANE PROTEIN"/>
    <property type="match status" value="1"/>
</dbReference>
<protein>
    <submittedName>
        <fullName evidence="8">DUF3817 domain-containing protein</fullName>
    </submittedName>
</protein>
<accession>A0A939QCF5</accession>
<organism evidence="8 9">
    <name type="scientific">Leucobacter tardus</name>
    <dbReference type="NCBI Taxonomy" id="501483"/>
    <lineage>
        <taxon>Bacteria</taxon>
        <taxon>Bacillati</taxon>
        <taxon>Actinomycetota</taxon>
        <taxon>Actinomycetes</taxon>
        <taxon>Micrococcales</taxon>
        <taxon>Microbacteriaceae</taxon>
        <taxon>Leucobacter</taxon>
    </lineage>
</organism>
<evidence type="ECO:0000313" key="8">
    <source>
        <dbReference type="EMBL" id="MBO2989615.1"/>
    </source>
</evidence>
<proteinExistence type="predicted"/>
<evidence type="ECO:0000256" key="2">
    <source>
        <dbReference type="ARBA" id="ARBA00022475"/>
    </source>
</evidence>
<evidence type="ECO:0000313" key="9">
    <source>
        <dbReference type="Proteomes" id="UP000668403"/>
    </source>
</evidence>
<evidence type="ECO:0000256" key="3">
    <source>
        <dbReference type="ARBA" id="ARBA00022692"/>
    </source>
</evidence>